<sequence length="64" mass="7149">MTTTAWLTLALPRPGFPSFVSILLTNIMQLVCFFSWVISHFDGFIENPCCVDVFDVPGSSRLPL</sequence>
<feature type="transmembrane region" description="Helical" evidence="1">
    <location>
        <begin position="16"/>
        <end position="38"/>
    </location>
</feature>
<reference evidence="2" key="1">
    <citation type="submission" date="2014-11" db="EMBL/GenBank/DDBJ databases">
        <authorList>
            <person name="Amaro Gonzalez C."/>
        </authorList>
    </citation>
    <scope>NUCLEOTIDE SEQUENCE</scope>
</reference>
<dbReference type="EMBL" id="GBXM01088046">
    <property type="protein sequence ID" value="JAH20531.1"/>
    <property type="molecule type" value="Transcribed_RNA"/>
</dbReference>
<dbReference type="AlphaFoldDB" id="A0A0E9QU85"/>
<evidence type="ECO:0000256" key="1">
    <source>
        <dbReference type="SAM" id="Phobius"/>
    </source>
</evidence>
<protein>
    <submittedName>
        <fullName evidence="2">Uncharacterized protein</fullName>
    </submittedName>
</protein>
<organism evidence="2">
    <name type="scientific">Anguilla anguilla</name>
    <name type="common">European freshwater eel</name>
    <name type="synonym">Muraena anguilla</name>
    <dbReference type="NCBI Taxonomy" id="7936"/>
    <lineage>
        <taxon>Eukaryota</taxon>
        <taxon>Metazoa</taxon>
        <taxon>Chordata</taxon>
        <taxon>Craniata</taxon>
        <taxon>Vertebrata</taxon>
        <taxon>Euteleostomi</taxon>
        <taxon>Actinopterygii</taxon>
        <taxon>Neopterygii</taxon>
        <taxon>Teleostei</taxon>
        <taxon>Anguilliformes</taxon>
        <taxon>Anguillidae</taxon>
        <taxon>Anguilla</taxon>
    </lineage>
</organism>
<name>A0A0E9QU85_ANGAN</name>
<keyword evidence="1" id="KW-0472">Membrane</keyword>
<reference evidence="2" key="2">
    <citation type="journal article" date="2015" name="Fish Shellfish Immunol.">
        <title>Early steps in the European eel (Anguilla anguilla)-Vibrio vulnificus interaction in the gills: Role of the RtxA13 toxin.</title>
        <authorList>
            <person name="Callol A."/>
            <person name="Pajuelo D."/>
            <person name="Ebbesson L."/>
            <person name="Teles M."/>
            <person name="MacKenzie S."/>
            <person name="Amaro C."/>
        </authorList>
    </citation>
    <scope>NUCLEOTIDE SEQUENCE</scope>
</reference>
<keyword evidence="1" id="KW-1133">Transmembrane helix</keyword>
<evidence type="ECO:0000313" key="2">
    <source>
        <dbReference type="EMBL" id="JAH20531.1"/>
    </source>
</evidence>
<accession>A0A0E9QU85</accession>
<keyword evidence="1" id="KW-0812">Transmembrane</keyword>
<dbReference type="EMBL" id="GBXM01066270">
    <property type="protein sequence ID" value="JAH42307.1"/>
    <property type="molecule type" value="Transcribed_RNA"/>
</dbReference>
<proteinExistence type="predicted"/>